<evidence type="ECO:0000313" key="2">
    <source>
        <dbReference type="EMBL" id="TWT61118.1"/>
    </source>
</evidence>
<keyword evidence="3" id="KW-1185">Reference proteome</keyword>
<proteinExistence type="predicted"/>
<dbReference type="PANTHER" id="PTHR35399">
    <property type="entry name" value="SLR8030 PROTEIN"/>
    <property type="match status" value="1"/>
</dbReference>
<accession>A0A5C5XE88</accession>
<feature type="chain" id="PRO_5022919924" description="Phosphatase" evidence="1">
    <location>
        <begin position="33"/>
        <end position="461"/>
    </location>
</feature>
<name>A0A5C5XE88_9PLAN</name>
<feature type="signal peptide" evidence="1">
    <location>
        <begin position="1"/>
        <end position="32"/>
    </location>
</feature>
<evidence type="ECO:0000256" key="1">
    <source>
        <dbReference type="SAM" id="SignalP"/>
    </source>
</evidence>
<evidence type="ECO:0008006" key="4">
    <source>
        <dbReference type="Google" id="ProtNLM"/>
    </source>
</evidence>
<sequence length="461" mass="51059" precursor="true">MSQTNRRQFLKHSLASASGISLAQMFSCFGFAAQKNQARIDSSLQPVTDDFTGLPLLKLPEGFTYRSFGWTGEKMSDGIKTPGAHDGMAVVKEDESTITLIRNHELSYSGKAFGNPEYAYDAQGPAGCTTLVVDRKSGELLKSYVSLSGTSRNCAGGPTPWGTWLTCEETISSPQDLFVAPRINTFQQTHGWVFEANPDQNSRPEPIKDMGCFWHEAVAVDAKTGIVYLTEDRKTGGFYRYLPSTPGKLAEGGELQMLSLTAHPDFDANQVDGQIFDTSWVTIDKPHQGHSPGTRDTLGVYKQGTAQKAVTFDRVEGCFIQERAVYFSCTEGGREGCGQIWRYLPDEEQLELVYESKDPKILNMPDNIAVHPNGAVAICEDSNAKLQRMHFLTKQGQLKRFADNNMILNGEHMGLKKDYRKQEWAGATFSADGQIMFVNIQTPGVTFAIRGPWQDWLNSVS</sequence>
<protein>
    <recommendedName>
        <fullName evidence="4">Phosphatase</fullName>
    </recommendedName>
</protein>
<dbReference type="Proteomes" id="UP000316095">
    <property type="component" value="Unassembled WGS sequence"/>
</dbReference>
<dbReference type="RefSeq" id="WP_146503148.1">
    <property type="nucleotide sequence ID" value="NZ_SJPG01000001.1"/>
</dbReference>
<dbReference type="InterPro" id="IPR006311">
    <property type="entry name" value="TAT_signal"/>
</dbReference>
<evidence type="ECO:0000313" key="3">
    <source>
        <dbReference type="Proteomes" id="UP000316095"/>
    </source>
</evidence>
<comment type="caution">
    <text evidence="2">The sequence shown here is derived from an EMBL/GenBank/DDBJ whole genome shotgun (WGS) entry which is preliminary data.</text>
</comment>
<dbReference type="PROSITE" id="PS51318">
    <property type="entry name" value="TAT"/>
    <property type="match status" value="1"/>
</dbReference>
<dbReference type="PANTHER" id="PTHR35399:SF4">
    <property type="entry name" value="MEMBRANE PROTEIN"/>
    <property type="match status" value="1"/>
</dbReference>
<dbReference type="OrthoDB" id="9801383at2"/>
<keyword evidence="1" id="KW-0732">Signal</keyword>
<dbReference type="Pfam" id="PF05787">
    <property type="entry name" value="PhoX"/>
    <property type="match status" value="1"/>
</dbReference>
<dbReference type="SUPFAM" id="SSF63825">
    <property type="entry name" value="YWTD domain"/>
    <property type="match status" value="1"/>
</dbReference>
<dbReference type="AlphaFoldDB" id="A0A5C5XE88"/>
<reference evidence="2 3" key="1">
    <citation type="submission" date="2019-02" db="EMBL/GenBank/DDBJ databases">
        <title>Deep-cultivation of Planctomycetes and their phenomic and genomic characterization uncovers novel biology.</title>
        <authorList>
            <person name="Wiegand S."/>
            <person name="Jogler M."/>
            <person name="Boedeker C."/>
            <person name="Pinto D."/>
            <person name="Vollmers J."/>
            <person name="Rivas-Marin E."/>
            <person name="Kohn T."/>
            <person name="Peeters S.H."/>
            <person name="Heuer A."/>
            <person name="Rast P."/>
            <person name="Oberbeckmann S."/>
            <person name="Bunk B."/>
            <person name="Jeske O."/>
            <person name="Meyerdierks A."/>
            <person name="Storesund J.E."/>
            <person name="Kallscheuer N."/>
            <person name="Luecker S."/>
            <person name="Lage O.M."/>
            <person name="Pohl T."/>
            <person name="Merkel B.J."/>
            <person name="Hornburger P."/>
            <person name="Mueller R.-W."/>
            <person name="Bruemmer F."/>
            <person name="Labrenz M."/>
            <person name="Spormann A.M."/>
            <person name="Op Den Camp H."/>
            <person name="Overmann J."/>
            <person name="Amann R."/>
            <person name="Jetten M.S.M."/>
            <person name="Mascher T."/>
            <person name="Medema M.H."/>
            <person name="Devos D.P."/>
            <person name="Kaster A.-K."/>
            <person name="Ovreas L."/>
            <person name="Rohde M."/>
            <person name="Galperin M.Y."/>
            <person name="Jogler C."/>
        </authorList>
    </citation>
    <scope>NUCLEOTIDE SEQUENCE [LARGE SCALE GENOMIC DNA]</scope>
    <source>
        <strain evidence="2 3">Pan54</strain>
    </source>
</reference>
<organism evidence="2 3">
    <name type="scientific">Rubinisphaera italica</name>
    <dbReference type="NCBI Taxonomy" id="2527969"/>
    <lineage>
        <taxon>Bacteria</taxon>
        <taxon>Pseudomonadati</taxon>
        <taxon>Planctomycetota</taxon>
        <taxon>Planctomycetia</taxon>
        <taxon>Planctomycetales</taxon>
        <taxon>Planctomycetaceae</taxon>
        <taxon>Rubinisphaera</taxon>
    </lineage>
</organism>
<gene>
    <name evidence="2" type="ORF">Pan54_18530</name>
</gene>
<dbReference type="InterPro" id="IPR008557">
    <property type="entry name" value="PhoX"/>
</dbReference>
<dbReference type="EMBL" id="SJPG01000001">
    <property type="protein sequence ID" value="TWT61118.1"/>
    <property type="molecule type" value="Genomic_DNA"/>
</dbReference>